<dbReference type="STRING" id="981085.W9RX91"/>
<evidence type="ECO:0000256" key="2">
    <source>
        <dbReference type="ARBA" id="ARBA00012483"/>
    </source>
</evidence>
<evidence type="ECO:0000259" key="10">
    <source>
        <dbReference type="PROSITE" id="PS50089"/>
    </source>
</evidence>
<accession>W9RX91</accession>
<dbReference type="GO" id="GO:0061630">
    <property type="term" value="F:ubiquitin protein ligase activity"/>
    <property type="evidence" value="ECO:0007669"/>
    <property type="project" value="UniProtKB-EC"/>
</dbReference>
<feature type="region of interest" description="Disordered" evidence="9">
    <location>
        <begin position="132"/>
        <end position="176"/>
    </location>
</feature>
<keyword evidence="12" id="KW-1185">Reference proteome</keyword>
<dbReference type="Pfam" id="PF13639">
    <property type="entry name" value="zf-RING_2"/>
    <property type="match status" value="1"/>
</dbReference>
<feature type="region of interest" description="Disordered" evidence="9">
    <location>
        <begin position="71"/>
        <end position="93"/>
    </location>
</feature>
<dbReference type="eggNOG" id="KOG0800">
    <property type="taxonomic scope" value="Eukaryota"/>
</dbReference>
<evidence type="ECO:0000313" key="11">
    <source>
        <dbReference type="EMBL" id="EXC16241.1"/>
    </source>
</evidence>
<evidence type="ECO:0000256" key="9">
    <source>
        <dbReference type="SAM" id="MobiDB-lite"/>
    </source>
</evidence>
<proteinExistence type="predicted"/>
<feature type="compositionally biased region" description="Polar residues" evidence="9">
    <location>
        <begin position="158"/>
        <end position="171"/>
    </location>
</feature>
<dbReference type="EMBL" id="KE345789">
    <property type="protein sequence ID" value="EXC16241.1"/>
    <property type="molecule type" value="Genomic_DNA"/>
</dbReference>
<keyword evidence="4" id="KW-0479">Metal-binding</keyword>
<evidence type="ECO:0000256" key="7">
    <source>
        <dbReference type="ARBA" id="ARBA00022833"/>
    </source>
</evidence>
<dbReference type="FunFam" id="3.30.40.10:FF:000538">
    <property type="entry name" value="E3 ubiquitin-protein ligase MBR2 isoform A"/>
    <property type="match status" value="1"/>
</dbReference>
<feature type="region of interest" description="Disordered" evidence="9">
    <location>
        <begin position="322"/>
        <end position="363"/>
    </location>
</feature>
<keyword evidence="7" id="KW-0862">Zinc</keyword>
<dbReference type="AlphaFoldDB" id="W9RX91"/>
<dbReference type="SMART" id="SM00184">
    <property type="entry name" value="RING"/>
    <property type="match status" value="1"/>
</dbReference>
<evidence type="ECO:0000256" key="8">
    <source>
        <dbReference type="PROSITE-ProRule" id="PRU00175"/>
    </source>
</evidence>
<feature type="domain" description="RING-type" evidence="10">
    <location>
        <begin position="490"/>
        <end position="532"/>
    </location>
</feature>
<evidence type="ECO:0000256" key="6">
    <source>
        <dbReference type="ARBA" id="ARBA00022786"/>
    </source>
</evidence>
<dbReference type="PANTHER" id="PTHR22937">
    <property type="entry name" value="E3 UBIQUITIN-PROTEIN LIGASE RNF165"/>
    <property type="match status" value="1"/>
</dbReference>
<evidence type="ECO:0000313" key="12">
    <source>
        <dbReference type="Proteomes" id="UP000030645"/>
    </source>
</evidence>
<gene>
    <name evidence="11" type="ORF">L484_024414</name>
</gene>
<keyword evidence="11" id="KW-0436">Ligase</keyword>
<evidence type="ECO:0000256" key="5">
    <source>
        <dbReference type="ARBA" id="ARBA00022771"/>
    </source>
</evidence>
<dbReference type="InterPro" id="IPR001841">
    <property type="entry name" value="Znf_RING"/>
</dbReference>
<reference evidence="12" key="1">
    <citation type="submission" date="2013-01" db="EMBL/GenBank/DDBJ databases">
        <title>Draft Genome Sequence of a Mulberry Tree, Morus notabilis C.K. Schneid.</title>
        <authorList>
            <person name="He N."/>
            <person name="Zhao S."/>
        </authorList>
    </citation>
    <scope>NUCLEOTIDE SEQUENCE</scope>
</reference>
<dbReference type="GO" id="GO:0008270">
    <property type="term" value="F:zinc ion binding"/>
    <property type="evidence" value="ECO:0007669"/>
    <property type="project" value="UniProtKB-KW"/>
</dbReference>
<dbReference type="EC" id="2.3.2.27" evidence="2"/>
<dbReference type="PROSITE" id="PS50089">
    <property type="entry name" value="ZF_RING_2"/>
    <property type="match status" value="1"/>
</dbReference>
<dbReference type="SUPFAM" id="SSF57850">
    <property type="entry name" value="RING/U-box"/>
    <property type="match status" value="1"/>
</dbReference>
<dbReference type="Proteomes" id="UP000030645">
    <property type="component" value="Unassembled WGS sequence"/>
</dbReference>
<sequence>MGHRHLFNTSQMFDSDHDQNWNHMQTEQSFGHMARAGSADNGSFFYPMENMFVDGMHFASHWNPLPRSNGFSSSSHNVEVPRYPPDASGSSHDPFQHPLNGGTFPAVAENFAHHTSSSNYDRQTLQGVEGGFIDLTMGSGTGPHKRKSPGIPSGCDRGSTSRYYGAGSSSDVPIPSELRHEKVGLDTQHMPWDLVNMNPNYRGHGLSIRAEGSMRNVRSRSTHDLESNLARTHLSSNPSHNSYSTNPIEHPSTLDLSVQPSAGLNREWNHFGISPPGGALVSDTSVFSHEPVQRFLLGSNSSNEGYHHDFIQNRSGVVPQSYPGTSTQPVRGVRSSYSQRSSPTMRASSSSLRLGHAAPPDEGLQLVTESHPRHPRPLSNIGWHSAERHGRSRISNERYRVVSDETGFHDRFSTEGFMVVERSALYGSRNISDQHRDMRLDVDNMSYEELLALGERIGSVSTGLSADLMSKCVTETIYCSSDQIQEEGTCVICLEEYKNMDDVGSLKTCGHDYHVNCIKKWLSMKNLCPICKAPALADK</sequence>
<dbReference type="InterPro" id="IPR045191">
    <property type="entry name" value="MBR1/2-like"/>
</dbReference>
<feature type="compositionally biased region" description="Low complexity" evidence="9">
    <location>
        <begin position="338"/>
        <end position="353"/>
    </location>
</feature>
<dbReference type="GO" id="GO:0016874">
    <property type="term" value="F:ligase activity"/>
    <property type="evidence" value="ECO:0007669"/>
    <property type="project" value="UniProtKB-KW"/>
</dbReference>
<comment type="catalytic activity">
    <reaction evidence="1">
        <text>S-ubiquitinyl-[E2 ubiquitin-conjugating enzyme]-L-cysteine + [acceptor protein]-L-lysine = [E2 ubiquitin-conjugating enzyme]-L-cysteine + N(6)-ubiquitinyl-[acceptor protein]-L-lysine.</text>
        <dbReference type="EC" id="2.3.2.27"/>
    </reaction>
</comment>
<dbReference type="KEGG" id="mnt:21407154"/>
<dbReference type="CDD" id="cd16469">
    <property type="entry name" value="RING-H2_RNF24-like"/>
    <property type="match status" value="1"/>
</dbReference>
<dbReference type="PANTHER" id="PTHR22937:SF174">
    <property type="entry name" value="RING-TYPE E3 UBIQUITIN TRANSFERASE"/>
    <property type="match status" value="1"/>
</dbReference>
<evidence type="ECO:0000256" key="4">
    <source>
        <dbReference type="ARBA" id="ARBA00022723"/>
    </source>
</evidence>
<evidence type="ECO:0000256" key="1">
    <source>
        <dbReference type="ARBA" id="ARBA00000900"/>
    </source>
</evidence>
<keyword evidence="3" id="KW-0808">Transferase</keyword>
<protein>
    <recommendedName>
        <fullName evidence="2">RING-type E3 ubiquitin transferase</fullName>
        <ecNumber evidence="2">2.3.2.27</ecNumber>
    </recommendedName>
</protein>
<organism evidence="11 12">
    <name type="scientific">Morus notabilis</name>
    <dbReference type="NCBI Taxonomy" id="981085"/>
    <lineage>
        <taxon>Eukaryota</taxon>
        <taxon>Viridiplantae</taxon>
        <taxon>Streptophyta</taxon>
        <taxon>Embryophyta</taxon>
        <taxon>Tracheophyta</taxon>
        <taxon>Spermatophyta</taxon>
        <taxon>Magnoliopsida</taxon>
        <taxon>eudicotyledons</taxon>
        <taxon>Gunneridae</taxon>
        <taxon>Pentapetalae</taxon>
        <taxon>rosids</taxon>
        <taxon>fabids</taxon>
        <taxon>Rosales</taxon>
        <taxon>Moraceae</taxon>
        <taxon>Moreae</taxon>
        <taxon>Morus</taxon>
    </lineage>
</organism>
<keyword evidence="5 8" id="KW-0863">Zinc-finger</keyword>
<dbReference type="InterPro" id="IPR013083">
    <property type="entry name" value="Znf_RING/FYVE/PHD"/>
</dbReference>
<name>W9RX91_9ROSA</name>
<evidence type="ECO:0000256" key="3">
    <source>
        <dbReference type="ARBA" id="ARBA00022679"/>
    </source>
</evidence>
<dbReference type="Gene3D" id="3.30.40.10">
    <property type="entry name" value="Zinc/RING finger domain, C3HC4 (zinc finger)"/>
    <property type="match status" value="1"/>
</dbReference>
<keyword evidence="6" id="KW-0833">Ubl conjugation pathway</keyword>
<dbReference type="OrthoDB" id="8062037at2759"/>